<dbReference type="InterPro" id="IPR055363">
    <property type="entry name" value="PTHB1_hp_dom"/>
</dbReference>
<evidence type="ECO:0000259" key="5">
    <source>
        <dbReference type="Pfam" id="PF23337"/>
    </source>
</evidence>
<dbReference type="AlphaFoldDB" id="A0A182FH49"/>
<feature type="domain" description="PTHB1 hairpin" evidence="6">
    <location>
        <begin position="690"/>
        <end position="786"/>
    </location>
</feature>
<evidence type="ECO:0000313" key="7">
    <source>
        <dbReference type="EnsemblMetazoa" id="AALB005843-PA"/>
    </source>
</evidence>
<evidence type="ECO:0000259" key="3">
    <source>
        <dbReference type="Pfam" id="PF14727"/>
    </source>
</evidence>
<keyword evidence="1" id="KW-0175">Coiled coil</keyword>
<dbReference type="GO" id="GO:0060271">
    <property type="term" value="P:cilium assembly"/>
    <property type="evidence" value="ECO:0007669"/>
    <property type="project" value="TreeGrafter"/>
</dbReference>
<dbReference type="InterPro" id="IPR028074">
    <property type="entry name" value="PHTB1_GAE_dom"/>
</dbReference>
<dbReference type="Pfam" id="PF23338">
    <property type="entry name" value="PTHB1_hp"/>
    <property type="match status" value="1"/>
</dbReference>
<dbReference type="VEuPathDB" id="VectorBase:AALB005843"/>
<keyword evidence="8" id="KW-1185">Reference proteome</keyword>
<feature type="compositionally biased region" description="Polar residues" evidence="2">
    <location>
        <begin position="894"/>
        <end position="903"/>
    </location>
</feature>
<dbReference type="InterPro" id="IPR026511">
    <property type="entry name" value="PTHB1"/>
</dbReference>
<proteinExistence type="predicted"/>
<feature type="compositionally biased region" description="Acidic residues" evidence="2">
    <location>
        <begin position="906"/>
        <end position="925"/>
    </location>
</feature>
<dbReference type="GO" id="GO:0016020">
    <property type="term" value="C:membrane"/>
    <property type="evidence" value="ECO:0007669"/>
    <property type="project" value="TreeGrafter"/>
</dbReference>
<dbReference type="PANTHER" id="PTHR20991">
    <property type="entry name" value="PARATHYROID HORMONE-RESPONSIVE B1 GENE"/>
    <property type="match status" value="1"/>
</dbReference>
<organism evidence="7 8">
    <name type="scientific">Anopheles albimanus</name>
    <name type="common">New world malaria mosquito</name>
    <dbReference type="NCBI Taxonomy" id="7167"/>
    <lineage>
        <taxon>Eukaryota</taxon>
        <taxon>Metazoa</taxon>
        <taxon>Ecdysozoa</taxon>
        <taxon>Arthropoda</taxon>
        <taxon>Hexapoda</taxon>
        <taxon>Insecta</taxon>
        <taxon>Pterygota</taxon>
        <taxon>Neoptera</taxon>
        <taxon>Endopterygota</taxon>
        <taxon>Diptera</taxon>
        <taxon>Nematocera</taxon>
        <taxon>Culicoidea</taxon>
        <taxon>Culicidae</taxon>
        <taxon>Anophelinae</taxon>
        <taxon>Anopheles</taxon>
    </lineage>
</organism>
<protein>
    <recommendedName>
        <fullName evidence="9">PTHB1 N-terminal domain-containing protein</fullName>
    </recommendedName>
</protein>
<evidence type="ECO:0000313" key="8">
    <source>
        <dbReference type="Proteomes" id="UP000069272"/>
    </source>
</evidence>
<feature type="region of interest" description="Disordered" evidence="2">
    <location>
        <begin position="894"/>
        <end position="961"/>
    </location>
</feature>
<sequence>MSLFKVRNWWKTQCPTVEPSYDSFSLHCARLCLEEGEKDSIVVGCHSGQLCIYQPAGQRTELADLEEAETEGHPANQRLQGDVFENQFQPSDVLLEVMLPLPVIGVSSGKFTTAGRNDPRQQLAVLHPMRLCIFQIVTVEGIAEHGDYTKLVPLYDHALAKPAFSFCQGPFGGVKGRDFLCVQHLDSSLRFFEQDGISYERALATDRHLPSPVRYVVRTDCFVTVAPSWMLECYRYQDIAEAQEALRRHDPIWSLCVGEYALDLTVHQISRYMNGRANVAGFCIPSSAHNGIYFFASSTESVIVVLGENNLLCVSDTGKVRFIKKLDYSPICFHAFVVGWYWEPGARLLLAVVSESGSLLIYENDQILWSAQLPELPVALGRANVSGLPGALVTLGQTGSLTIGYLGSEPELFKVPALNLAPLELDRCQRELLALEREIRAGVDPSDASIANAAAERDVTLELAIDDCPVPCTLHPTNITSGGAALEMCRLTVKVRVSLNLEMLQLTVAVDPAVRCSKESFLFRDLLANSTELFEVWLYPYEAATPASLAVTVSCSYTNKQSITRVLQRIVSLPLRLFVKACPASKEASHKITLTASSNAVAAVGSGLNALFPEFCTPEGNQTALGLQSLVDGRRVTIVAAKNTNRFRIQSDELALLPLVLECLLKRFTPEPTRTPKVGRPPITVNSVPPVSELENHFRIHHDLRRELKHLETELEVATGQMRLFERRFVVKLQDRSLRALDGVLLLLKRNHSHVAKLCQMLKTMRQAVKLSQIHLGAVLHLFSLCYCHSALGTSGGTKYLECIRGLLSSTVIDSTEQSYEQMLLPVVRFLEQTGPLRNVLGGTEGAEPSFDEPYLLDTGTTDESTRAAQHHKLFEKYLHRMLDRVNGHLATASKATAGSGRNSVDFEDQPLPEAPNEDEADEEDTGRGVQEGTESVHGAAADGAPASEWVNYEKLSDLPS</sequence>
<evidence type="ECO:0000256" key="1">
    <source>
        <dbReference type="SAM" id="Coils"/>
    </source>
</evidence>
<feature type="coiled-coil region" evidence="1">
    <location>
        <begin position="694"/>
        <end position="728"/>
    </location>
</feature>
<dbReference type="STRING" id="7167.A0A182FH49"/>
<reference evidence="7" key="2">
    <citation type="submission" date="2022-08" db="UniProtKB">
        <authorList>
            <consortium name="EnsemblMetazoa"/>
        </authorList>
    </citation>
    <scope>IDENTIFICATION</scope>
    <source>
        <strain evidence="7">STECLA/ALBI9_A</strain>
    </source>
</reference>
<feature type="domain" description="PTHB1 GAE" evidence="4">
    <location>
        <begin position="487"/>
        <end position="569"/>
    </location>
</feature>
<evidence type="ECO:0000259" key="6">
    <source>
        <dbReference type="Pfam" id="PF23338"/>
    </source>
</evidence>
<name>A0A182FH49_ANOAL</name>
<dbReference type="Pfam" id="PF14728">
    <property type="entry name" value="PTHB1_GAE"/>
    <property type="match status" value="1"/>
</dbReference>
<dbReference type="VEuPathDB" id="VectorBase:AALB20_032591"/>
<accession>A0A182FH49</accession>
<dbReference type="EnsemblMetazoa" id="AALB005843-RA">
    <property type="protein sequence ID" value="AALB005843-PA"/>
    <property type="gene ID" value="AALB005843"/>
</dbReference>
<evidence type="ECO:0000256" key="2">
    <source>
        <dbReference type="SAM" id="MobiDB-lite"/>
    </source>
</evidence>
<dbReference type="Pfam" id="PF14727">
    <property type="entry name" value="PHTB1_N"/>
    <property type="match status" value="1"/>
</dbReference>
<evidence type="ECO:0008006" key="9">
    <source>
        <dbReference type="Google" id="ProtNLM"/>
    </source>
</evidence>
<dbReference type="InterPro" id="IPR028073">
    <property type="entry name" value="PHTB1_N_dom"/>
</dbReference>
<dbReference type="Proteomes" id="UP000069272">
    <property type="component" value="Chromosome 3L"/>
</dbReference>
<dbReference type="PANTHER" id="PTHR20991:SF0">
    <property type="entry name" value="PROTEIN PTHB1"/>
    <property type="match status" value="1"/>
</dbReference>
<feature type="domain" description="PTHB1 N-terminal" evidence="3">
    <location>
        <begin position="1"/>
        <end position="410"/>
    </location>
</feature>
<dbReference type="GO" id="GO:0034464">
    <property type="term" value="C:BBSome"/>
    <property type="evidence" value="ECO:0007669"/>
    <property type="project" value="InterPro"/>
</dbReference>
<dbReference type="Pfam" id="PF23337">
    <property type="entry name" value="PTHB1_pf"/>
    <property type="match status" value="1"/>
</dbReference>
<feature type="domain" description="PTHB1 platform" evidence="5">
    <location>
        <begin position="574"/>
        <end position="669"/>
    </location>
</feature>
<dbReference type="InterPro" id="IPR055362">
    <property type="entry name" value="PTHB1_pf_dom"/>
</dbReference>
<reference evidence="7 8" key="1">
    <citation type="journal article" date="2017" name="G3 (Bethesda)">
        <title>The Physical Genome Mapping of Anopheles albimanus Corrected Scaffold Misassemblies and Identified Interarm Rearrangements in Genus Anopheles.</title>
        <authorList>
            <person name="Artemov G.N."/>
            <person name="Peery A.N."/>
            <person name="Jiang X."/>
            <person name="Tu Z."/>
            <person name="Stegniy V.N."/>
            <person name="Sharakhova M.V."/>
            <person name="Sharakhov I.V."/>
        </authorList>
    </citation>
    <scope>NUCLEOTIDE SEQUENCE [LARGE SCALE GENOMIC DNA]</scope>
    <source>
        <strain evidence="7 8">ALBI9_A</strain>
    </source>
</reference>
<evidence type="ECO:0000259" key="4">
    <source>
        <dbReference type="Pfam" id="PF14728"/>
    </source>
</evidence>